<keyword evidence="4" id="KW-0560">Oxidoreductase</keyword>
<feature type="transmembrane region" description="Helical" evidence="6">
    <location>
        <begin position="66"/>
        <end position="86"/>
    </location>
</feature>
<gene>
    <name evidence="8" type="ORF">PIB30_071967</name>
</gene>
<comment type="caution">
    <text evidence="8">The sequence shown here is derived from an EMBL/GenBank/DDBJ whole genome shotgun (WGS) entry which is preliminary data.</text>
</comment>
<evidence type="ECO:0000313" key="9">
    <source>
        <dbReference type="Proteomes" id="UP001341840"/>
    </source>
</evidence>
<dbReference type="Proteomes" id="UP001341840">
    <property type="component" value="Unassembled WGS sequence"/>
</dbReference>
<evidence type="ECO:0000256" key="2">
    <source>
        <dbReference type="ARBA" id="ARBA00022692"/>
    </source>
</evidence>
<evidence type="ECO:0000313" key="8">
    <source>
        <dbReference type="EMBL" id="MED6223234.1"/>
    </source>
</evidence>
<organism evidence="8 9">
    <name type="scientific">Stylosanthes scabra</name>
    <dbReference type="NCBI Taxonomy" id="79078"/>
    <lineage>
        <taxon>Eukaryota</taxon>
        <taxon>Viridiplantae</taxon>
        <taxon>Streptophyta</taxon>
        <taxon>Embryophyta</taxon>
        <taxon>Tracheophyta</taxon>
        <taxon>Spermatophyta</taxon>
        <taxon>Magnoliopsida</taxon>
        <taxon>eudicotyledons</taxon>
        <taxon>Gunneridae</taxon>
        <taxon>Pentapetalae</taxon>
        <taxon>rosids</taxon>
        <taxon>fabids</taxon>
        <taxon>Fabales</taxon>
        <taxon>Fabaceae</taxon>
        <taxon>Papilionoideae</taxon>
        <taxon>50 kb inversion clade</taxon>
        <taxon>dalbergioids sensu lato</taxon>
        <taxon>Dalbergieae</taxon>
        <taxon>Pterocarpus clade</taxon>
        <taxon>Stylosanthes</taxon>
    </lineage>
</organism>
<name>A0ABU6ZMK9_9FABA</name>
<evidence type="ECO:0000259" key="7">
    <source>
        <dbReference type="Pfam" id="PF01794"/>
    </source>
</evidence>
<accession>A0ABU6ZMK9</accession>
<sequence>MESEKSGCSRGVEFVQRGIWWFSILIFLGYIVLWIMVPTNTFYQHWLPAIQATTDSIYFGKQGASILVYIFPILLIATLASLYLHLECKRSDYNTQSKVGFFGLVSWKKPLLVNGSLGIISLTELSLIFMFLLYLIWSLYSYLHDWFQQVTLLAANERDQVWEAKLEGSALALGLVGNICLVFLFFPVSRVSSILQLVGLTSEGSIKYHIWLGHTAMVLFTAHGICYIIFWDKSHQISEMLMWKKVGISNVAGEVALLAGLVMWATTLPLIRQKVYELFFYTHQLYIVFVVFYVLHVGFSSSCVFLAGFYLFLIDRYLRFLQSQQKIQLVSARILPCEAVELNFSKNPGA</sequence>
<feature type="transmembrane region" description="Helical" evidence="6">
    <location>
        <begin position="19"/>
        <end position="37"/>
    </location>
</feature>
<dbReference type="PANTHER" id="PTHR11972:SF41">
    <property type="entry name" value="FERRIC REDUCTION OXIDASE 2"/>
    <property type="match status" value="1"/>
</dbReference>
<evidence type="ECO:0000256" key="5">
    <source>
        <dbReference type="ARBA" id="ARBA00023136"/>
    </source>
</evidence>
<dbReference type="InterPro" id="IPR050369">
    <property type="entry name" value="RBOH/FRE"/>
</dbReference>
<feature type="transmembrane region" description="Helical" evidence="6">
    <location>
        <begin position="283"/>
        <end position="313"/>
    </location>
</feature>
<keyword evidence="3 6" id="KW-1133">Transmembrane helix</keyword>
<feature type="domain" description="Ferric oxidoreductase" evidence="7">
    <location>
        <begin position="173"/>
        <end position="293"/>
    </location>
</feature>
<keyword evidence="9" id="KW-1185">Reference proteome</keyword>
<keyword evidence="5 6" id="KW-0472">Membrane</keyword>
<evidence type="ECO:0000256" key="1">
    <source>
        <dbReference type="ARBA" id="ARBA00004141"/>
    </source>
</evidence>
<feature type="transmembrane region" description="Helical" evidence="6">
    <location>
        <begin position="111"/>
        <end position="137"/>
    </location>
</feature>
<feature type="transmembrane region" description="Helical" evidence="6">
    <location>
        <begin position="251"/>
        <end position="271"/>
    </location>
</feature>
<protein>
    <recommendedName>
        <fullName evidence="7">Ferric oxidoreductase domain-containing protein</fullName>
    </recommendedName>
</protein>
<dbReference type="Pfam" id="PF01794">
    <property type="entry name" value="Ferric_reduct"/>
    <property type="match status" value="1"/>
</dbReference>
<evidence type="ECO:0000256" key="4">
    <source>
        <dbReference type="ARBA" id="ARBA00023002"/>
    </source>
</evidence>
<feature type="transmembrane region" description="Helical" evidence="6">
    <location>
        <begin position="208"/>
        <end position="230"/>
    </location>
</feature>
<feature type="transmembrane region" description="Helical" evidence="6">
    <location>
        <begin position="168"/>
        <end position="188"/>
    </location>
</feature>
<comment type="subcellular location">
    <subcellularLocation>
        <location evidence="1">Membrane</location>
        <topology evidence="1">Multi-pass membrane protein</topology>
    </subcellularLocation>
</comment>
<dbReference type="PANTHER" id="PTHR11972">
    <property type="entry name" value="NADPH OXIDASE"/>
    <property type="match status" value="1"/>
</dbReference>
<evidence type="ECO:0000256" key="3">
    <source>
        <dbReference type="ARBA" id="ARBA00022989"/>
    </source>
</evidence>
<proteinExistence type="predicted"/>
<dbReference type="EMBL" id="JASCZI010272702">
    <property type="protein sequence ID" value="MED6223234.1"/>
    <property type="molecule type" value="Genomic_DNA"/>
</dbReference>
<dbReference type="InterPro" id="IPR013130">
    <property type="entry name" value="Fe3_Rdtase_TM_dom"/>
</dbReference>
<evidence type="ECO:0000256" key="6">
    <source>
        <dbReference type="SAM" id="Phobius"/>
    </source>
</evidence>
<reference evidence="8 9" key="1">
    <citation type="journal article" date="2023" name="Plants (Basel)">
        <title>Bridging the Gap: Combining Genomics and Transcriptomics Approaches to Understand Stylosanthes scabra, an Orphan Legume from the Brazilian Caatinga.</title>
        <authorList>
            <person name="Ferreira-Neto J.R.C."/>
            <person name="da Silva M.D."/>
            <person name="Binneck E."/>
            <person name="de Melo N.F."/>
            <person name="da Silva R.H."/>
            <person name="de Melo A.L.T.M."/>
            <person name="Pandolfi V."/>
            <person name="Bustamante F.O."/>
            <person name="Brasileiro-Vidal A.C."/>
            <person name="Benko-Iseppon A.M."/>
        </authorList>
    </citation>
    <scope>NUCLEOTIDE SEQUENCE [LARGE SCALE GENOMIC DNA]</scope>
    <source>
        <tissue evidence="8">Leaves</tissue>
    </source>
</reference>
<keyword evidence="2 6" id="KW-0812">Transmembrane</keyword>